<reference evidence="3" key="1">
    <citation type="submission" date="2022-02" db="EMBL/GenBank/DDBJ databases">
        <title>Coral-associated bacteria.</title>
        <authorList>
            <person name="Tang K."/>
            <person name="Wang X."/>
        </authorList>
    </citation>
    <scope>NUCLEOTIDE SEQUENCE</scope>
    <source>
        <strain evidence="3">SCSIO 43006</strain>
    </source>
</reference>
<name>A0ABY4VJW9_9GAMM</name>
<accession>A0ABY4VJW9</accession>
<keyword evidence="2" id="KW-0732">Signal</keyword>
<feature type="signal peptide" evidence="2">
    <location>
        <begin position="1"/>
        <end position="18"/>
    </location>
</feature>
<dbReference type="Proteomes" id="UP001055658">
    <property type="component" value="Chromosome"/>
</dbReference>
<evidence type="ECO:0000313" key="4">
    <source>
        <dbReference type="Proteomes" id="UP001055658"/>
    </source>
</evidence>
<feature type="chain" id="PRO_5046210849" evidence="2">
    <location>
        <begin position="19"/>
        <end position="68"/>
    </location>
</feature>
<feature type="region of interest" description="Disordered" evidence="1">
    <location>
        <begin position="26"/>
        <end position="68"/>
    </location>
</feature>
<evidence type="ECO:0000313" key="3">
    <source>
        <dbReference type="EMBL" id="USD22209.1"/>
    </source>
</evidence>
<protein>
    <submittedName>
        <fullName evidence="3">Uncharacterized protein</fullName>
    </submittedName>
</protein>
<dbReference type="RefSeq" id="WP_252084572.1">
    <property type="nucleotide sequence ID" value="NZ_CP092418.1"/>
</dbReference>
<proteinExistence type="predicted"/>
<feature type="compositionally biased region" description="Basic and acidic residues" evidence="1">
    <location>
        <begin position="45"/>
        <end position="54"/>
    </location>
</feature>
<evidence type="ECO:0000256" key="1">
    <source>
        <dbReference type="SAM" id="MobiDB-lite"/>
    </source>
</evidence>
<organism evidence="3 4">
    <name type="scientific">Microbulbifer variabilis</name>
    <dbReference type="NCBI Taxonomy" id="266805"/>
    <lineage>
        <taxon>Bacteria</taxon>
        <taxon>Pseudomonadati</taxon>
        <taxon>Pseudomonadota</taxon>
        <taxon>Gammaproteobacteria</taxon>
        <taxon>Cellvibrionales</taxon>
        <taxon>Microbulbiferaceae</taxon>
        <taxon>Microbulbifer</taxon>
    </lineage>
</organism>
<keyword evidence="4" id="KW-1185">Reference proteome</keyword>
<evidence type="ECO:0000256" key="2">
    <source>
        <dbReference type="SAM" id="SignalP"/>
    </source>
</evidence>
<sequence length="68" mass="7869">MFKIILILIILLPSYLFAQEKEDTNEMTVAQANKEKTEKNKRKGNRSDDYKSSEEISEDLSVSYPVDI</sequence>
<dbReference type="EMBL" id="CP092418">
    <property type="protein sequence ID" value="USD22209.1"/>
    <property type="molecule type" value="Genomic_DNA"/>
</dbReference>
<gene>
    <name evidence="3" type="ORF">MJO52_03470</name>
</gene>